<accession>A0A3N2E2I8</accession>
<dbReference type="RefSeq" id="WP_123711678.1">
    <property type="nucleotide sequence ID" value="NZ_RKHR01000003.1"/>
</dbReference>
<dbReference type="SUPFAM" id="SSF54001">
    <property type="entry name" value="Cysteine proteinases"/>
    <property type="match status" value="1"/>
</dbReference>
<gene>
    <name evidence="7" type="ORF">EDC56_1339</name>
</gene>
<keyword evidence="8" id="KW-1185">Reference proteome</keyword>
<dbReference type="GO" id="GO:0008234">
    <property type="term" value="F:cysteine-type peptidase activity"/>
    <property type="evidence" value="ECO:0007669"/>
    <property type="project" value="UniProtKB-KW"/>
</dbReference>
<feature type="domain" description="NlpC/P60" evidence="6">
    <location>
        <begin position="68"/>
        <end position="189"/>
    </location>
</feature>
<dbReference type="InterPro" id="IPR038765">
    <property type="entry name" value="Papain-like_cys_pep_sf"/>
</dbReference>
<evidence type="ECO:0000259" key="6">
    <source>
        <dbReference type="PROSITE" id="PS51935"/>
    </source>
</evidence>
<evidence type="ECO:0000313" key="7">
    <source>
        <dbReference type="EMBL" id="ROS05785.1"/>
    </source>
</evidence>
<protein>
    <submittedName>
        <fullName evidence="7">Spr peptidase</fullName>
    </submittedName>
</protein>
<dbReference type="PANTHER" id="PTHR47360">
    <property type="entry name" value="MUREIN DD-ENDOPEPTIDASE MEPS/MUREIN LD-CARBOXYPEPTIDASE"/>
    <property type="match status" value="1"/>
</dbReference>
<evidence type="ECO:0000256" key="4">
    <source>
        <dbReference type="ARBA" id="ARBA00022801"/>
    </source>
</evidence>
<proteinExistence type="inferred from homology"/>
<dbReference type="EMBL" id="RKHR01000003">
    <property type="protein sequence ID" value="ROS05785.1"/>
    <property type="molecule type" value="Genomic_DNA"/>
</dbReference>
<dbReference type="Gene3D" id="3.90.1720.10">
    <property type="entry name" value="endopeptidase domain like (from Nostoc punctiforme)"/>
    <property type="match status" value="1"/>
</dbReference>
<dbReference type="Pfam" id="PF00877">
    <property type="entry name" value="NLPC_P60"/>
    <property type="match status" value="1"/>
</dbReference>
<dbReference type="PANTHER" id="PTHR47360:SF1">
    <property type="entry name" value="ENDOPEPTIDASE NLPC-RELATED"/>
    <property type="match status" value="1"/>
</dbReference>
<dbReference type="Proteomes" id="UP000275394">
    <property type="component" value="Unassembled WGS sequence"/>
</dbReference>
<name>A0A3N2E2I8_9GAMM</name>
<keyword evidence="2" id="KW-0645">Protease</keyword>
<evidence type="ECO:0000256" key="3">
    <source>
        <dbReference type="ARBA" id="ARBA00022729"/>
    </source>
</evidence>
<comment type="caution">
    <text evidence="7">The sequence shown here is derived from an EMBL/GenBank/DDBJ whole genome shotgun (WGS) entry which is preliminary data.</text>
</comment>
<dbReference type="InterPro" id="IPR052062">
    <property type="entry name" value="Murein_DD/LD_carboxypeptidase"/>
</dbReference>
<dbReference type="InterPro" id="IPR000064">
    <property type="entry name" value="NLP_P60_dom"/>
</dbReference>
<comment type="similarity">
    <text evidence="1">Belongs to the peptidase C40 family.</text>
</comment>
<keyword evidence="4" id="KW-0378">Hydrolase</keyword>
<evidence type="ECO:0000256" key="1">
    <source>
        <dbReference type="ARBA" id="ARBA00007074"/>
    </source>
</evidence>
<organism evidence="7 8">
    <name type="scientific">Sinobacterium caligoides</name>
    <dbReference type="NCBI Taxonomy" id="933926"/>
    <lineage>
        <taxon>Bacteria</taxon>
        <taxon>Pseudomonadati</taxon>
        <taxon>Pseudomonadota</taxon>
        <taxon>Gammaproteobacteria</taxon>
        <taxon>Cellvibrionales</taxon>
        <taxon>Spongiibacteraceae</taxon>
        <taxon>Sinobacterium</taxon>
    </lineage>
</organism>
<evidence type="ECO:0000256" key="2">
    <source>
        <dbReference type="ARBA" id="ARBA00022670"/>
    </source>
</evidence>
<sequence>MLDANTVQSTARSSYSIARTLSCCVAMIILLGLAGCSSSPSTRVPVVTAEASSAVPLPHPPNAQPPYQNVLNQLYIQHKEWLGVPYRFGGTTRKGIDCSAFVQRTFQERLQLPLPRTTRLQSTQGKQISRNELVPGDLVFFKTGRNRRHVGIYMGSGEFLHASSTHGVMRSKLNNSYWRRHYWQARRVIQ</sequence>
<dbReference type="PROSITE" id="PS51935">
    <property type="entry name" value="NLPC_P60"/>
    <property type="match status" value="1"/>
</dbReference>
<reference evidence="7 8" key="1">
    <citation type="submission" date="2018-11" db="EMBL/GenBank/DDBJ databases">
        <title>Genomic Encyclopedia of Type Strains, Phase IV (KMG-IV): sequencing the most valuable type-strain genomes for metagenomic binning, comparative biology and taxonomic classification.</title>
        <authorList>
            <person name="Goeker M."/>
        </authorList>
    </citation>
    <scope>NUCLEOTIDE SEQUENCE [LARGE SCALE GENOMIC DNA]</scope>
    <source>
        <strain evidence="7 8">DSM 100316</strain>
    </source>
</reference>
<dbReference type="GO" id="GO:0006508">
    <property type="term" value="P:proteolysis"/>
    <property type="evidence" value="ECO:0007669"/>
    <property type="project" value="UniProtKB-KW"/>
</dbReference>
<evidence type="ECO:0000256" key="5">
    <source>
        <dbReference type="ARBA" id="ARBA00022807"/>
    </source>
</evidence>
<keyword evidence="3" id="KW-0732">Signal</keyword>
<dbReference type="OrthoDB" id="9807055at2"/>
<evidence type="ECO:0000313" key="8">
    <source>
        <dbReference type="Proteomes" id="UP000275394"/>
    </source>
</evidence>
<dbReference type="AlphaFoldDB" id="A0A3N2E2I8"/>
<keyword evidence="5" id="KW-0788">Thiol protease</keyword>